<accession>A0A4R6XLG3</accession>
<dbReference type="SUPFAM" id="SSF53474">
    <property type="entry name" value="alpha/beta-Hydrolases"/>
    <property type="match status" value="1"/>
</dbReference>
<dbReference type="InterPro" id="IPR029058">
    <property type="entry name" value="AB_hydrolase_fold"/>
</dbReference>
<feature type="chain" id="PRO_5020255840" description="Alpha/beta superfamily hydrolase" evidence="3">
    <location>
        <begin position="24"/>
        <end position="284"/>
    </location>
</feature>
<dbReference type="RefSeq" id="WP_099018302.1">
    <property type="nucleotide sequence ID" value="NZ_NIHB01000001.1"/>
</dbReference>
<dbReference type="PROSITE" id="PS51257">
    <property type="entry name" value="PROKAR_LIPOPROTEIN"/>
    <property type="match status" value="1"/>
</dbReference>
<dbReference type="Gene3D" id="3.40.50.1820">
    <property type="entry name" value="alpha/beta hydrolase"/>
    <property type="match status" value="1"/>
</dbReference>
<evidence type="ECO:0000313" key="4">
    <source>
        <dbReference type="EMBL" id="TDR20455.1"/>
    </source>
</evidence>
<dbReference type="InterPro" id="IPR052558">
    <property type="entry name" value="Siderophore_Hydrolase_D"/>
</dbReference>
<comment type="caution">
    <text evidence="4">The sequence shown here is derived from an EMBL/GenBank/DDBJ whole genome shotgun (WGS) entry which is preliminary data.</text>
</comment>
<evidence type="ECO:0000256" key="3">
    <source>
        <dbReference type="SAM" id="SignalP"/>
    </source>
</evidence>
<keyword evidence="3" id="KW-0732">Signal</keyword>
<protein>
    <recommendedName>
        <fullName evidence="6">Alpha/beta superfamily hydrolase</fullName>
    </recommendedName>
</protein>
<sequence>MKTLNLKQLLMSFLIVSSACCLANKQQPHFQSAPFSIGETISWHSSVLDEQRSINVYLPQSYHQGSNQDYPVIYLLDGSADEDFIHIAGLVQFGSFSWIKMLPESIVVGIANVDRKHDMTYPTQNEQDKKDFPTTGGSKQFIQFIKDELQPMVNLKYRTTTNKTIIGQSLGGLLATEILFNHPEMFDNYLIVSPSLWWDDGSLLNSKTEVYLSKQTVFIGVGKEGTIMEGAAKSLYEVLNKHPNKNLKFQFFEQLDHGDTLHLAVYAGFEFLFNQQNAAAVENK</sequence>
<feature type="signal peptide" evidence="3">
    <location>
        <begin position="1"/>
        <end position="23"/>
    </location>
</feature>
<gene>
    <name evidence="4" type="ORF">C8D91_1427</name>
</gene>
<dbReference type="PANTHER" id="PTHR40841">
    <property type="entry name" value="SIDEROPHORE TRIACETYLFUSARININE C ESTERASE"/>
    <property type="match status" value="1"/>
</dbReference>
<evidence type="ECO:0000256" key="1">
    <source>
        <dbReference type="ARBA" id="ARBA00005622"/>
    </source>
</evidence>
<evidence type="ECO:0000256" key="2">
    <source>
        <dbReference type="ARBA" id="ARBA00022801"/>
    </source>
</evidence>
<evidence type="ECO:0000313" key="5">
    <source>
        <dbReference type="Proteomes" id="UP000295724"/>
    </source>
</evidence>
<dbReference type="Pfam" id="PF00756">
    <property type="entry name" value="Esterase"/>
    <property type="match status" value="1"/>
</dbReference>
<dbReference type="EMBL" id="SNZB01000003">
    <property type="protein sequence ID" value="TDR20455.1"/>
    <property type="molecule type" value="Genomic_DNA"/>
</dbReference>
<keyword evidence="2" id="KW-0378">Hydrolase</keyword>
<dbReference type="GO" id="GO:0016788">
    <property type="term" value="F:hydrolase activity, acting on ester bonds"/>
    <property type="evidence" value="ECO:0007669"/>
    <property type="project" value="TreeGrafter"/>
</dbReference>
<dbReference type="PANTHER" id="PTHR40841:SF2">
    <property type="entry name" value="SIDEROPHORE-DEGRADING ESTERASE (EUROFUNG)"/>
    <property type="match status" value="1"/>
</dbReference>
<dbReference type="OrthoDB" id="9784036at2"/>
<dbReference type="AlphaFoldDB" id="A0A4R6XLG3"/>
<proteinExistence type="inferred from homology"/>
<keyword evidence="5" id="KW-1185">Reference proteome</keyword>
<name>A0A4R6XLG3_9GAMM</name>
<dbReference type="InterPro" id="IPR000801">
    <property type="entry name" value="Esterase-like"/>
</dbReference>
<evidence type="ECO:0008006" key="6">
    <source>
        <dbReference type="Google" id="ProtNLM"/>
    </source>
</evidence>
<reference evidence="4 5" key="1">
    <citation type="submission" date="2019-03" db="EMBL/GenBank/DDBJ databases">
        <title>Genomic Encyclopedia of Type Strains, Phase IV (KMG-IV): sequencing the most valuable type-strain genomes for metagenomic binning, comparative biology and taxonomic classification.</title>
        <authorList>
            <person name="Goeker M."/>
        </authorList>
    </citation>
    <scope>NUCLEOTIDE SEQUENCE [LARGE SCALE GENOMIC DNA]</scope>
    <source>
        <strain evidence="4 5">DSM 25488</strain>
    </source>
</reference>
<organism evidence="4 5">
    <name type="scientific">Marinicella litoralis</name>
    <dbReference type="NCBI Taxonomy" id="644220"/>
    <lineage>
        <taxon>Bacteria</taxon>
        <taxon>Pseudomonadati</taxon>
        <taxon>Pseudomonadota</taxon>
        <taxon>Gammaproteobacteria</taxon>
        <taxon>Lysobacterales</taxon>
        <taxon>Marinicellaceae</taxon>
        <taxon>Marinicella</taxon>
    </lineage>
</organism>
<dbReference type="Proteomes" id="UP000295724">
    <property type="component" value="Unassembled WGS sequence"/>
</dbReference>
<comment type="similarity">
    <text evidence="1">Belongs to the esterase D family.</text>
</comment>